<dbReference type="Gene3D" id="1.25.40.20">
    <property type="entry name" value="Ankyrin repeat-containing domain"/>
    <property type="match status" value="1"/>
</dbReference>
<organism evidence="5 6">
    <name type="scientific">Effrenium voratum</name>
    <dbReference type="NCBI Taxonomy" id="2562239"/>
    <lineage>
        <taxon>Eukaryota</taxon>
        <taxon>Sar</taxon>
        <taxon>Alveolata</taxon>
        <taxon>Dinophyceae</taxon>
        <taxon>Suessiales</taxon>
        <taxon>Symbiodiniaceae</taxon>
        <taxon>Effrenium</taxon>
    </lineage>
</organism>
<dbReference type="InterPro" id="IPR000182">
    <property type="entry name" value="GNAT_dom"/>
</dbReference>
<protein>
    <recommendedName>
        <fullName evidence="4">N-acetyltransferase domain-containing protein</fullName>
    </recommendedName>
</protein>
<feature type="domain" description="N-acetyltransferase" evidence="4">
    <location>
        <begin position="275"/>
        <end position="424"/>
    </location>
</feature>
<evidence type="ECO:0000313" key="6">
    <source>
        <dbReference type="Proteomes" id="UP001178507"/>
    </source>
</evidence>
<dbReference type="InterPro" id="IPR016181">
    <property type="entry name" value="Acyl_CoA_acyltransferase"/>
</dbReference>
<dbReference type="CDD" id="cd04301">
    <property type="entry name" value="NAT_SF"/>
    <property type="match status" value="1"/>
</dbReference>
<dbReference type="PANTHER" id="PTHR24171:SF9">
    <property type="entry name" value="ANKYRIN REPEAT DOMAIN-CONTAINING PROTEIN 39"/>
    <property type="match status" value="1"/>
</dbReference>
<dbReference type="InterPro" id="IPR036770">
    <property type="entry name" value="Ankyrin_rpt-contain_sf"/>
</dbReference>
<keyword evidence="1" id="KW-0677">Repeat</keyword>
<feature type="repeat" description="ANK" evidence="3">
    <location>
        <begin position="81"/>
        <end position="113"/>
    </location>
</feature>
<dbReference type="InterPro" id="IPR002110">
    <property type="entry name" value="Ankyrin_rpt"/>
</dbReference>
<gene>
    <name evidence="5" type="ORF">EVOR1521_LOCUS9676</name>
</gene>
<feature type="repeat" description="ANK" evidence="3">
    <location>
        <begin position="114"/>
        <end position="146"/>
    </location>
</feature>
<evidence type="ECO:0000256" key="1">
    <source>
        <dbReference type="ARBA" id="ARBA00022737"/>
    </source>
</evidence>
<reference evidence="5" key="1">
    <citation type="submission" date="2023-08" db="EMBL/GenBank/DDBJ databases">
        <authorList>
            <person name="Chen Y."/>
            <person name="Shah S."/>
            <person name="Dougan E. K."/>
            <person name="Thang M."/>
            <person name="Chan C."/>
        </authorList>
    </citation>
    <scope>NUCLEOTIDE SEQUENCE</scope>
</reference>
<sequence>MAPQKKLKNEFFFIIRDKPAAMAMKMVKDAPIAHLTSCYKPTMQTPLFFACARAQGQDAEALALCKLLVGFGVTLHWVDEYQQTALYYAARQGHSKTCAYLVQQGIDVNHADRNGETALFYAATRAHLDTAVTLIEGRSRLDVVNRWGRNIVQVAAKEISPRLQEEVTARKRKAQEISSAAPAAPAAVSAAVPVAPPAKRRRAAATPLEALRDWADEWPAGEVLQGGKIEAKPQDFIRSGGGYAVVKTPVACAARLRVSEKHFVVDHAELLVKEKWFADVTHDSWCRNVGVVDDTVKPPHDPINAIKAVLSGQNPMHFTLSLVHLATRDISGYVHCMDQKDEEKLSISHLKVDSAHQGKGLGGMLIRAAEDYSQKLGWKCATTGLSVLEANSRAVRCYAKYGFKLDGASNPATWGADEMEASGWQRWTKSHPHAAKKGKV</sequence>
<dbReference type="PROSITE" id="PS51186">
    <property type="entry name" value="GNAT"/>
    <property type="match status" value="1"/>
</dbReference>
<dbReference type="PROSITE" id="PS50088">
    <property type="entry name" value="ANK_REPEAT"/>
    <property type="match status" value="2"/>
</dbReference>
<dbReference type="Pfam" id="PF00583">
    <property type="entry name" value="Acetyltransf_1"/>
    <property type="match status" value="1"/>
</dbReference>
<dbReference type="GO" id="GO:0016747">
    <property type="term" value="F:acyltransferase activity, transferring groups other than amino-acyl groups"/>
    <property type="evidence" value="ECO:0007669"/>
    <property type="project" value="InterPro"/>
</dbReference>
<evidence type="ECO:0000313" key="5">
    <source>
        <dbReference type="EMBL" id="CAJ1382269.1"/>
    </source>
</evidence>
<evidence type="ECO:0000256" key="2">
    <source>
        <dbReference type="ARBA" id="ARBA00023043"/>
    </source>
</evidence>
<dbReference type="Proteomes" id="UP001178507">
    <property type="component" value="Unassembled WGS sequence"/>
</dbReference>
<name>A0AA36I773_9DINO</name>
<dbReference type="EMBL" id="CAUJNA010000889">
    <property type="protein sequence ID" value="CAJ1382269.1"/>
    <property type="molecule type" value="Genomic_DNA"/>
</dbReference>
<evidence type="ECO:0000259" key="4">
    <source>
        <dbReference type="PROSITE" id="PS51186"/>
    </source>
</evidence>
<comment type="caution">
    <text evidence="5">The sequence shown here is derived from an EMBL/GenBank/DDBJ whole genome shotgun (WGS) entry which is preliminary data.</text>
</comment>
<dbReference type="Pfam" id="PF12796">
    <property type="entry name" value="Ank_2"/>
    <property type="match status" value="1"/>
</dbReference>
<evidence type="ECO:0000256" key="3">
    <source>
        <dbReference type="PROSITE-ProRule" id="PRU00023"/>
    </source>
</evidence>
<dbReference type="SUPFAM" id="SSF48403">
    <property type="entry name" value="Ankyrin repeat"/>
    <property type="match status" value="1"/>
</dbReference>
<dbReference type="PANTHER" id="PTHR24171">
    <property type="entry name" value="ANKYRIN REPEAT DOMAIN-CONTAINING PROTEIN 39-RELATED"/>
    <property type="match status" value="1"/>
</dbReference>
<dbReference type="AlphaFoldDB" id="A0AA36I773"/>
<dbReference type="Gene3D" id="3.40.630.30">
    <property type="match status" value="1"/>
</dbReference>
<dbReference type="SUPFAM" id="SSF55729">
    <property type="entry name" value="Acyl-CoA N-acyltransferases (Nat)"/>
    <property type="match status" value="1"/>
</dbReference>
<accession>A0AA36I773</accession>
<proteinExistence type="predicted"/>
<dbReference type="PROSITE" id="PS50297">
    <property type="entry name" value="ANK_REP_REGION"/>
    <property type="match status" value="1"/>
</dbReference>
<keyword evidence="6" id="KW-1185">Reference proteome</keyword>
<keyword evidence="2 3" id="KW-0040">ANK repeat</keyword>
<dbReference type="SMART" id="SM00248">
    <property type="entry name" value="ANK"/>
    <property type="match status" value="3"/>
</dbReference>